<dbReference type="Proteomes" id="UP000467214">
    <property type="component" value="Unassembled WGS sequence"/>
</dbReference>
<dbReference type="SMART" id="SM00895">
    <property type="entry name" value="FCD"/>
    <property type="match status" value="1"/>
</dbReference>
<dbReference type="GO" id="GO:0003700">
    <property type="term" value="F:DNA-binding transcription factor activity"/>
    <property type="evidence" value="ECO:0007669"/>
    <property type="project" value="InterPro"/>
</dbReference>
<keyword evidence="1" id="KW-0805">Transcription regulation</keyword>
<evidence type="ECO:0000313" key="5">
    <source>
        <dbReference type="EMBL" id="MXR37432.1"/>
    </source>
</evidence>
<dbReference type="EMBL" id="WSSB01000009">
    <property type="protein sequence ID" value="MXR37432.1"/>
    <property type="molecule type" value="Genomic_DNA"/>
</dbReference>
<comment type="caution">
    <text evidence="5">The sequence shown here is derived from an EMBL/GenBank/DDBJ whole genome shotgun (WGS) entry which is preliminary data.</text>
</comment>
<sequence>MKTDAAFTLQDQAYQTLRQGLMLGRWLPGERLKIHTLAREMDMGSMAVRTALQRLVAEKALVNVPNCGVSVPQLSKAEFDDILATRILLEGEAARQGALKLDKGARSTLASLVRQMDEAIAQGDIKAYLDANETFHQMLYLAAGSPILMTLIETVWLYVGPISNRLHQNAAVWATMNAAHSTLLAALLQNDANGVGQAIAEDLRQAGAYLRTLCKD</sequence>
<dbReference type="InterPro" id="IPR008920">
    <property type="entry name" value="TF_FadR/GntR_C"/>
</dbReference>
<dbReference type="SMART" id="SM00345">
    <property type="entry name" value="HTH_GNTR"/>
    <property type="match status" value="1"/>
</dbReference>
<dbReference type="PANTHER" id="PTHR43537:SF39">
    <property type="entry name" value="HTH-TYPE TRANSCRIPTIONAL REGULATOR MCBR"/>
    <property type="match status" value="1"/>
</dbReference>
<dbReference type="InterPro" id="IPR036390">
    <property type="entry name" value="WH_DNA-bd_sf"/>
</dbReference>
<keyword evidence="6" id="KW-1185">Reference proteome</keyword>
<dbReference type="Gene3D" id="1.20.120.530">
    <property type="entry name" value="GntR ligand-binding domain-like"/>
    <property type="match status" value="1"/>
</dbReference>
<dbReference type="Pfam" id="PF00392">
    <property type="entry name" value="GntR"/>
    <property type="match status" value="1"/>
</dbReference>
<dbReference type="Gene3D" id="1.10.10.10">
    <property type="entry name" value="Winged helix-like DNA-binding domain superfamily/Winged helix DNA-binding domain"/>
    <property type="match status" value="1"/>
</dbReference>
<dbReference type="SUPFAM" id="SSF46785">
    <property type="entry name" value="Winged helix' DNA-binding domain"/>
    <property type="match status" value="1"/>
</dbReference>
<dbReference type="Pfam" id="PF07729">
    <property type="entry name" value="FCD"/>
    <property type="match status" value="1"/>
</dbReference>
<name>A0A845BM68_9NEIS</name>
<dbReference type="InterPro" id="IPR000524">
    <property type="entry name" value="Tscrpt_reg_HTH_GntR"/>
</dbReference>
<evidence type="ECO:0000256" key="3">
    <source>
        <dbReference type="ARBA" id="ARBA00023163"/>
    </source>
</evidence>
<evidence type="ECO:0000259" key="4">
    <source>
        <dbReference type="PROSITE" id="PS50949"/>
    </source>
</evidence>
<accession>A0A845BM68</accession>
<dbReference type="PANTHER" id="PTHR43537">
    <property type="entry name" value="TRANSCRIPTIONAL REGULATOR, GNTR FAMILY"/>
    <property type="match status" value="1"/>
</dbReference>
<reference evidence="5 6" key="1">
    <citation type="submission" date="2019-12" db="EMBL/GenBank/DDBJ databases">
        <title>Neisseriaceae gen. nov. sp. Genome sequencing and assembly.</title>
        <authorList>
            <person name="Liu Z."/>
            <person name="Li A."/>
        </authorList>
    </citation>
    <scope>NUCLEOTIDE SEQUENCE [LARGE SCALE GENOMIC DNA]</scope>
    <source>
        <strain evidence="5 6">B2N2-7</strain>
    </source>
</reference>
<dbReference type="GO" id="GO:0003677">
    <property type="term" value="F:DNA binding"/>
    <property type="evidence" value="ECO:0007669"/>
    <property type="project" value="UniProtKB-KW"/>
</dbReference>
<protein>
    <submittedName>
        <fullName evidence="5">FCD domain-containing protein</fullName>
    </submittedName>
</protein>
<proteinExistence type="predicted"/>
<gene>
    <name evidence="5" type="ORF">GQF02_10645</name>
</gene>
<dbReference type="AlphaFoldDB" id="A0A845BM68"/>
<dbReference type="InterPro" id="IPR011711">
    <property type="entry name" value="GntR_C"/>
</dbReference>
<feature type="domain" description="HTH gntR-type" evidence="4">
    <location>
        <begin position="7"/>
        <end position="74"/>
    </location>
</feature>
<dbReference type="PROSITE" id="PS50949">
    <property type="entry name" value="HTH_GNTR"/>
    <property type="match status" value="1"/>
</dbReference>
<dbReference type="RefSeq" id="WP_160796996.1">
    <property type="nucleotide sequence ID" value="NZ_WSSB01000009.1"/>
</dbReference>
<evidence type="ECO:0000256" key="2">
    <source>
        <dbReference type="ARBA" id="ARBA00023125"/>
    </source>
</evidence>
<keyword evidence="3" id="KW-0804">Transcription</keyword>
<dbReference type="InterPro" id="IPR036388">
    <property type="entry name" value="WH-like_DNA-bd_sf"/>
</dbReference>
<dbReference type="SUPFAM" id="SSF48008">
    <property type="entry name" value="GntR ligand-binding domain-like"/>
    <property type="match status" value="1"/>
</dbReference>
<evidence type="ECO:0000256" key="1">
    <source>
        <dbReference type="ARBA" id="ARBA00023015"/>
    </source>
</evidence>
<evidence type="ECO:0000313" key="6">
    <source>
        <dbReference type="Proteomes" id="UP000467214"/>
    </source>
</evidence>
<keyword evidence="2" id="KW-0238">DNA-binding</keyword>
<organism evidence="5 6">
    <name type="scientific">Craterilacuibacter sinensis</name>
    <dbReference type="NCBI Taxonomy" id="2686017"/>
    <lineage>
        <taxon>Bacteria</taxon>
        <taxon>Pseudomonadati</taxon>
        <taxon>Pseudomonadota</taxon>
        <taxon>Betaproteobacteria</taxon>
        <taxon>Neisseriales</taxon>
        <taxon>Neisseriaceae</taxon>
        <taxon>Craterilacuibacter</taxon>
    </lineage>
</organism>